<dbReference type="EMBL" id="JADKMY010000001">
    <property type="protein sequence ID" value="MBF4553082.1"/>
    <property type="molecule type" value="Genomic_DNA"/>
</dbReference>
<feature type="chain" id="PRO_5046187455" description="DUF5642 domain-containing protein" evidence="2">
    <location>
        <begin position="27"/>
        <end position="263"/>
    </location>
</feature>
<dbReference type="RefSeq" id="WP_194555929.1">
    <property type="nucleotide sequence ID" value="NZ_JADKMY010000001.1"/>
</dbReference>
<accession>A0ABR9ZI02</accession>
<feature type="region of interest" description="Disordered" evidence="1">
    <location>
        <begin position="71"/>
        <end position="97"/>
    </location>
</feature>
<feature type="signal peptide" evidence="2">
    <location>
        <begin position="1"/>
        <end position="26"/>
    </location>
</feature>
<keyword evidence="2" id="KW-0732">Signal</keyword>
<keyword evidence="4" id="KW-1185">Reference proteome</keyword>
<dbReference type="PROSITE" id="PS51257">
    <property type="entry name" value="PROKAR_LIPOPROTEIN"/>
    <property type="match status" value="1"/>
</dbReference>
<name>A0ABR9ZI02_9CORY</name>
<evidence type="ECO:0008006" key="5">
    <source>
        <dbReference type="Google" id="ProtNLM"/>
    </source>
</evidence>
<protein>
    <recommendedName>
        <fullName evidence="5">DUF5642 domain-containing protein</fullName>
    </recommendedName>
</protein>
<evidence type="ECO:0000313" key="4">
    <source>
        <dbReference type="Proteomes" id="UP000635902"/>
    </source>
</evidence>
<comment type="caution">
    <text evidence="3">The sequence shown here is derived from an EMBL/GenBank/DDBJ whole genome shotgun (WGS) entry which is preliminary data.</text>
</comment>
<reference evidence="3 4" key="1">
    <citation type="submission" date="2020-10" db="EMBL/GenBank/DDBJ databases">
        <title>Novel species in genus Corynebacterium.</title>
        <authorList>
            <person name="Zhang G."/>
        </authorList>
    </citation>
    <scope>NUCLEOTIDE SEQUENCE [LARGE SCALE GENOMIC DNA]</scope>
    <source>
        <strain evidence="3 4">DSM 45110</strain>
    </source>
</reference>
<dbReference type="Proteomes" id="UP000635902">
    <property type="component" value="Unassembled WGS sequence"/>
</dbReference>
<sequence length="263" mass="27732">MMKTHNSRIRRALGAAACASALTLLAACGNEAPEGNEVASEKENEPAQQEVNQEPLPAGVVPAALIVNGEDAPEGYSYEPPSQESQGSLDDLMGETGPEDVPVVEPAQCAGAIVDGATFLDWLSRPSETTAVAHYTSTSNEDEGIQVMLSTEPADPSQYPKDASECATATKISNNEYFPTEKKYEISPADIKADGADVLSATQTKLVFSKVKGEEETVDGETLYVLTGSVRGAHFTIASTTSLSAEEFSKLATAQAQRISEAQ</sequence>
<evidence type="ECO:0000256" key="2">
    <source>
        <dbReference type="SAM" id="SignalP"/>
    </source>
</evidence>
<evidence type="ECO:0000313" key="3">
    <source>
        <dbReference type="EMBL" id="MBF4553082.1"/>
    </source>
</evidence>
<organism evidence="3 4">
    <name type="scientific">Corynebacterium suicordis DSM 45110</name>
    <dbReference type="NCBI Taxonomy" id="1121369"/>
    <lineage>
        <taxon>Bacteria</taxon>
        <taxon>Bacillati</taxon>
        <taxon>Actinomycetota</taxon>
        <taxon>Actinomycetes</taxon>
        <taxon>Mycobacteriales</taxon>
        <taxon>Corynebacteriaceae</taxon>
        <taxon>Corynebacterium</taxon>
    </lineage>
</organism>
<proteinExistence type="predicted"/>
<evidence type="ECO:0000256" key="1">
    <source>
        <dbReference type="SAM" id="MobiDB-lite"/>
    </source>
</evidence>
<gene>
    <name evidence="3" type="ORF">IRY30_03160</name>
</gene>